<dbReference type="Proteomes" id="UP001239111">
    <property type="component" value="Chromosome 1"/>
</dbReference>
<evidence type="ECO:0000313" key="2">
    <source>
        <dbReference type="Proteomes" id="UP001239111"/>
    </source>
</evidence>
<organism evidence="1 2">
    <name type="scientific">Eretmocerus hayati</name>
    <dbReference type="NCBI Taxonomy" id="131215"/>
    <lineage>
        <taxon>Eukaryota</taxon>
        <taxon>Metazoa</taxon>
        <taxon>Ecdysozoa</taxon>
        <taxon>Arthropoda</taxon>
        <taxon>Hexapoda</taxon>
        <taxon>Insecta</taxon>
        <taxon>Pterygota</taxon>
        <taxon>Neoptera</taxon>
        <taxon>Endopterygota</taxon>
        <taxon>Hymenoptera</taxon>
        <taxon>Apocrita</taxon>
        <taxon>Proctotrupomorpha</taxon>
        <taxon>Chalcidoidea</taxon>
        <taxon>Aphelinidae</taxon>
        <taxon>Aphelininae</taxon>
        <taxon>Eretmocerus</taxon>
    </lineage>
</organism>
<sequence length="400" mass="44409">MVVTLFSHKFSDGRTFVTVIRAPGVPASLHVVSDKIGDSGPLLIPYPNWETYENPRACNGITSVYRVTIDKCNRLWILDTGKIGADFICPAQLVVYNLLTDQLITKVKIPDHIARNETGNGLLITPAVETYGPNCEVAAVYIADVVGRGLIVWTNGRFIRLASKSFNPELRNSNYTIAGEKFFLDDGLFGLALTPEQYFHGNRLLFFRPLASRSIYSVPIDDLKSNNRPEGVRFFGSPDVLSSQATSMTFSDDGILFYGLTEDLAIGCWNLNRPLRPENLGIPLIDKQRLQFASGLKIFKNRNGLHLGDDQLLVFTNRLQKIMTGSKNINEINFRILRASVQDVVRGSVCENINLVISRNSDDVSGQDRNTGFKSISSIVPSLSSDAQVKFSVSQQHTFV</sequence>
<accession>A0ACC2Q166</accession>
<evidence type="ECO:0000313" key="1">
    <source>
        <dbReference type="EMBL" id="KAJ8687795.1"/>
    </source>
</evidence>
<comment type="caution">
    <text evidence="1">The sequence shown here is derived from an EMBL/GenBank/DDBJ whole genome shotgun (WGS) entry which is preliminary data.</text>
</comment>
<name>A0ACC2Q166_9HYME</name>
<reference evidence="1" key="1">
    <citation type="submission" date="2023-04" db="EMBL/GenBank/DDBJ databases">
        <title>A chromosome-level genome assembly of the parasitoid wasp Eretmocerus hayati.</title>
        <authorList>
            <person name="Zhong Y."/>
            <person name="Liu S."/>
            <person name="Liu Y."/>
        </authorList>
    </citation>
    <scope>NUCLEOTIDE SEQUENCE</scope>
    <source>
        <strain evidence="1">ZJU_SS_LIU_2023</strain>
    </source>
</reference>
<keyword evidence="2" id="KW-1185">Reference proteome</keyword>
<dbReference type="EMBL" id="CM056741">
    <property type="protein sequence ID" value="KAJ8687795.1"/>
    <property type="molecule type" value="Genomic_DNA"/>
</dbReference>
<proteinExistence type="predicted"/>
<gene>
    <name evidence="1" type="ORF">QAD02_023589</name>
</gene>
<protein>
    <submittedName>
        <fullName evidence="1">Uncharacterized protein</fullName>
    </submittedName>
</protein>